<evidence type="ECO:0008006" key="3">
    <source>
        <dbReference type="Google" id="ProtNLM"/>
    </source>
</evidence>
<evidence type="ECO:0000313" key="1">
    <source>
        <dbReference type="EMBL" id="WHS94600.1"/>
    </source>
</evidence>
<gene>
    <name evidence="1" type="ORF">PZL22_002335</name>
</gene>
<protein>
    <recommendedName>
        <fullName evidence="3">DUF2190 domain-containing protein</fullName>
    </recommendedName>
</protein>
<sequence>MATYQTTYTNAPPKGLHGQIASEEKCNKISRTVENLGGVRFGQPVQRGAADHGVVPFAAGGEFIGITVLNPAVPADVLVPDSYPRYFTGAFMTMGTMYVTAGGAVAQGDAVFYNTLTHRYVNAAGVDIVGPIPDAVFDTSGANGAIVEIALRLRASAPAA</sequence>
<proteinExistence type="predicted"/>
<evidence type="ECO:0000313" key="2">
    <source>
        <dbReference type="Proteomes" id="UP001233264"/>
    </source>
</evidence>
<dbReference type="InterPro" id="IPR054438">
    <property type="entry name" value="Struct_cement_gp24/gp6"/>
</dbReference>
<dbReference type="Proteomes" id="UP001233264">
    <property type="component" value="Chromosome"/>
</dbReference>
<dbReference type="EMBL" id="CP120365">
    <property type="protein sequence ID" value="WHS94600.1"/>
    <property type="molecule type" value="Genomic_DNA"/>
</dbReference>
<name>A0ABY8TE71_9HYPH</name>
<dbReference type="Pfam" id="PF22758">
    <property type="entry name" value="Phage_cement"/>
    <property type="match status" value="1"/>
</dbReference>
<keyword evidence="2" id="KW-1185">Reference proteome</keyword>
<dbReference type="RefSeq" id="WP_127639800.1">
    <property type="nucleotide sequence ID" value="NZ_CP120365.1"/>
</dbReference>
<accession>A0ABY8TE71</accession>
<organism evidence="1 2">
    <name type="scientific">Sinorhizobium kummerowiae</name>
    <dbReference type="NCBI Taxonomy" id="158892"/>
    <lineage>
        <taxon>Bacteria</taxon>
        <taxon>Pseudomonadati</taxon>
        <taxon>Pseudomonadota</taxon>
        <taxon>Alphaproteobacteria</taxon>
        <taxon>Hyphomicrobiales</taxon>
        <taxon>Rhizobiaceae</taxon>
        <taxon>Sinorhizobium/Ensifer group</taxon>
        <taxon>Sinorhizobium</taxon>
    </lineage>
</organism>
<reference evidence="1 2" key="1">
    <citation type="submission" date="2023-03" db="EMBL/GenBank/DDBJ databases">
        <authorList>
            <person name="Menendez E."/>
            <person name="Kaur S."/>
            <person name="Flores-Felix J.D."/>
            <person name="diCenzo G.C."/>
            <person name="Peix A."/>
            <person name="Velazquez E."/>
        </authorList>
    </citation>
    <scope>NUCLEOTIDE SEQUENCE [LARGE SCALE GENOMIC DNA]</scope>
    <source>
        <strain evidence="1 2">CCBAU 71714</strain>
    </source>
</reference>